<dbReference type="GeneID" id="5235565"/>
<dbReference type="OrthoDB" id="660759at2759"/>
<evidence type="ECO:0000256" key="5">
    <source>
        <dbReference type="ARBA" id="ARBA00022989"/>
    </source>
</evidence>
<gene>
    <name evidence="9" type="ORF">LELG_00391</name>
</gene>
<sequence length="225" mass="24938">MANGNTENIFRQLFQNWNARTTDSTNSSSRGNSGRAQPILTEWSDYIKLGTNDLYSRLPTSVQDAVSSNSASAPAQEPSWFQLSRLERLIGFGCCLGASMLCFVLCFFMFPVLALRPRKFGLLWSGGSLLFVVSFGVLQGPYSYIGHLLLRERIVFTVVFFSSILLTIYSSVVLKSSILTIFTSIIEILAVLYYTVSYFPFGASTLTFFTSYIMGYVGGLIGGFL</sequence>
<keyword evidence="10" id="KW-1185">Reference proteome</keyword>
<dbReference type="OMA" id="GLMFFTR"/>
<comment type="subcellular location">
    <subcellularLocation>
        <location evidence="8">Golgi apparatus membrane</location>
        <topology evidence="8">Multi-pass membrane protein</topology>
    </subcellularLocation>
    <subcellularLocation>
        <location evidence="1">Membrane</location>
        <topology evidence="1">Multi-pass membrane protein</topology>
    </subcellularLocation>
</comment>
<keyword evidence="6 8" id="KW-0472">Membrane</keyword>
<evidence type="ECO:0000256" key="3">
    <source>
        <dbReference type="ARBA" id="ARBA00022692"/>
    </source>
</evidence>
<dbReference type="InterPro" id="IPR007305">
    <property type="entry name" value="Vesicle_transpt_Got1/SFT2"/>
</dbReference>
<dbReference type="PANTHER" id="PTHR23137:SF36">
    <property type="entry name" value="VESICLE TRANSPORT PROTEIN SFT2C"/>
    <property type="match status" value="1"/>
</dbReference>
<feature type="transmembrane region" description="Helical" evidence="8">
    <location>
        <begin position="203"/>
        <end position="224"/>
    </location>
</feature>
<keyword evidence="4 8" id="KW-0653">Protein transport</keyword>
<dbReference type="VEuPathDB" id="FungiDB:LELG_00391"/>
<protein>
    <recommendedName>
        <fullName evidence="8">Protein transport protein SFT2</fullName>
    </recommendedName>
</protein>
<evidence type="ECO:0000256" key="1">
    <source>
        <dbReference type="ARBA" id="ARBA00004141"/>
    </source>
</evidence>
<dbReference type="KEGG" id="lel:PVL30_000382"/>
<dbReference type="GO" id="GO:0015031">
    <property type="term" value="P:protein transport"/>
    <property type="evidence" value="ECO:0007669"/>
    <property type="project" value="UniProtKB-KW"/>
</dbReference>
<accession>A5DSQ5</accession>
<reference evidence="9 10" key="1">
    <citation type="journal article" date="2009" name="Nature">
        <title>Evolution of pathogenicity and sexual reproduction in eight Candida genomes.</title>
        <authorList>
            <person name="Butler G."/>
            <person name="Rasmussen M.D."/>
            <person name="Lin M.F."/>
            <person name="Santos M.A."/>
            <person name="Sakthikumar S."/>
            <person name="Munro C.A."/>
            <person name="Rheinbay E."/>
            <person name="Grabherr M."/>
            <person name="Forche A."/>
            <person name="Reedy J.L."/>
            <person name="Agrafioti I."/>
            <person name="Arnaud M.B."/>
            <person name="Bates S."/>
            <person name="Brown A.J."/>
            <person name="Brunke S."/>
            <person name="Costanzo M.C."/>
            <person name="Fitzpatrick D.A."/>
            <person name="de Groot P.W."/>
            <person name="Harris D."/>
            <person name="Hoyer L.L."/>
            <person name="Hube B."/>
            <person name="Klis F.M."/>
            <person name="Kodira C."/>
            <person name="Lennard N."/>
            <person name="Logue M.E."/>
            <person name="Martin R."/>
            <person name="Neiman A.M."/>
            <person name="Nikolaou E."/>
            <person name="Quail M.A."/>
            <person name="Quinn J."/>
            <person name="Santos M.C."/>
            <person name="Schmitzberger F.F."/>
            <person name="Sherlock G."/>
            <person name="Shah P."/>
            <person name="Silverstein K.A."/>
            <person name="Skrzypek M.S."/>
            <person name="Soll D."/>
            <person name="Staggs R."/>
            <person name="Stansfield I."/>
            <person name="Stumpf M.P."/>
            <person name="Sudbery P.E."/>
            <person name="Srikantha T."/>
            <person name="Zeng Q."/>
            <person name="Berman J."/>
            <person name="Berriman M."/>
            <person name="Heitman J."/>
            <person name="Gow N.A."/>
            <person name="Lorenz M.C."/>
            <person name="Birren B.W."/>
            <person name="Kellis M."/>
            <person name="Cuomo C.A."/>
        </authorList>
    </citation>
    <scope>NUCLEOTIDE SEQUENCE [LARGE SCALE GENOMIC DNA]</scope>
    <source>
        <strain evidence="10">ATCC 11503 / BCRC 21390 / CBS 2605 / JCM 1781 / NBRC 1676 / NRRL YB-4239</strain>
    </source>
</reference>
<dbReference type="PANTHER" id="PTHR23137">
    <property type="entry name" value="VESICLE TRANSPORT PROTEIN-RELATED"/>
    <property type="match status" value="1"/>
</dbReference>
<feature type="transmembrane region" description="Helical" evidence="8">
    <location>
        <begin position="178"/>
        <end position="196"/>
    </location>
</feature>
<proteinExistence type="inferred from homology"/>
<comment type="caution">
    <text evidence="8">Lacks conserved residue(s) required for the propagation of feature annotation.</text>
</comment>
<feature type="transmembrane region" description="Helical" evidence="8">
    <location>
        <begin position="154"/>
        <end position="172"/>
    </location>
</feature>
<dbReference type="GO" id="GO:0000139">
    <property type="term" value="C:Golgi membrane"/>
    <property type="evidence" value="ECO:0007669"/>
    <property type="project" value="UniProtKB-SubCell"/>
</dbReference>
<keyword evidence="2 8" id="KW-0813">Transport</keyword>
<evidence type="ECO:0000313" key="9">
    <source>
        <dbReference type="EMBL" id="EDK42213.1"/>
    </source>
</evidence>
<keyword evidence="3 8" id="KW-0812">Transmembrane</keyword>
<dbReference type="AlphaFoldDB" id="A5DSQ5"/>
<comment type="similarity">
    <text evidence="7 8">Belongs to the SFT2 family.</text>
</comment>
<name>A5DSQ5_LODEL</name>
<comment type="function">
    <text evidence="8">Nonessential protein required for the fusion of transport vesicles derived from the endocytic pathway with the Golgi complex.</text>
</comment>
<feature type="transmembrane region" description="Helical" evidence="8">
    <location>
        <begin position="122"/>
        <end position="142"/>
    </location>
</feature>
<dbReference type="GO" id="GO:0000138">
    <property type="term" value="C:Golgi trans cisterna"/>
    <property type="evidence" value="ECO:0007669"/>
    <property type="project" value="EnsemblFungi"/>
</dbReference>
<evidence type="ECO:0000256" key="4">
    <source>
        <dbReference type="ARBA" id="ARBA00022927"/>
    </source>
</evidence>
<dbReference type="EMBL" id="CH981524">
    <property type="protein sequence ID" value="EDK42213.1"/>
    <property type="molecule type" value="Genomic_DNA"/>
</dbReference>
<dbReference type="InterPro" id="IPR011691">
    <property type="entry name" value="Vesicle_transpt_SFT2"/>
</dbReference>
<dbReference type="STRING" id="379508.A5DSQ5"/>
<organism evidence="9 10">
    <name type="scientific">Lodderomyces elongisporus (strain ATCC 11503 / CBS 2605 / JCM 1781 / NBRC 1676 / NRRL YB-4239)</name>
    <name type="common">Yeast</name>
    <name type="synonym">Saccharomyces elongisporus</name>
    <dbReference type="NCBI Taxonomy" id="379508"/>
    <lineage>
        <taxon>Eukaryota</taxon>
        <taxon>Fungi</taxon>
        <taxon>Dikarya</taxon>
        <taxon>Ascomycota</taxon>
        <taxon>Saccharomycotina</taxon>
        <taxon>Pichiomycetes</taxon>
        <taxon>Debaryomycetaceae</taxon>
        <taxon>Candida/Lodderomyces clade</taxon>
        <taxon>Lodderomyces</taxon>
    </lineage>
</organism>
<dbReference type="GO" id="GO:0042147">
    <property type="term" value="P:retrograde transport, endosome to Golgi"/>
    <property type="evidence" value="ECO:0007669"/>
    <property type="project" value="EnsemblFungi"/>
</dbReference>
<dbReference type="Pfam" id="PF04178">
    <property type="entry name" value="Got1"/>
    <property type="match status" value="1"/>
</dbReference>
<dbReference type="HOGENOM" id="CLU_099529_3_0_1"/>
<keyword evidence="5 8" id="KW-1133">Transmembrane helix</keyword>
<evidence type="ECO:0000256" key="7">
    <source>
        <dbReference type="ARBA" id="ARBA00025800"/>
    </source>
</evidence>
<dbReference type="eggNOG" id="KOG2887">
    <property type="taxonomic scope" value="Eukaryota"/>
</dbReference>
<dbReference type="FunCoup" id="A5DSQ5">
    <property type="interactions" value="675"/>
</dbReference>
<dbReference type="InParanoid" id="A5DSQ5"/>
<evidence type="ECO:0000256" key="8">
    <source>
        <dbReference type="RuleBase" id="RU363111"/>
    </source>
</evidence>
<feature type="transmembrane region" description="Helical" evidence="8">
    <location>
        <begin position="89"/>
        <end position="110"/>
    </location>
</feature>
<dbReference type="GO" id="GO:0005829">
    <property type="term" value="C:cytosol"/>
    <property type="evidence" value="ECO:0007669"/>
    <property type="project" value="GOC"/>
</dbReference>
<evidence type="ECO:0000256" key="2">
    <source>
        <dbReference type="ARBA" id="ARBA00022448"/>
    </source>
</evidence>
<dbReference type="Proteomes" id="UP000001996">
    <property type="component" value="Unassembled WGS sequence"/>
</dbReference>
<evidence type="ECO:0000313" key="10">
    <source>
        <dbReference type="Proteomes" id="UP000001996"/>
    </source>
</evidence>
<keyword evidence="8" id="KW-0333">Golgi apparatus</keyword>
<evidence type="ECO:0000256" key="6">
    <source>
        <dbReference type="ARBA" id="ARBA00023136"/>
    </source>
</evidence>